<evidence type="ECO:0000313" key="1">
    <source>
        <dbReference type="EMBL" id="KAI0087658.1"/>
    </source>
</evidence>
<proteinExistence type="predicted"/>
<name>A0ACB8TZZ1_9APHY</name>
<reference evidence="1" key="1">
    <citation type="journal article" date="2021" name="Environ. Microbiol.">
        <title>Gene family expansions and transcriptome signatures uncover fungal adaptations to wood decay.</title>
        <authorList>
            <person name="Hage H."/>
            <person name="Miyauchi S."/>
            <person name="Viragh M."/>
            <person name="Drula E."/>
            <person name="Min B."/>
            <person name="Chaduli D."/>
            <person name="Navarro D."/>
            <person name="Favel A."/>
            <person name="Norest M."/>
            <person name="Lesage-Meessen L."/>
            <person name="Balint B."/>
            <person name="Merenyi Z."/>
            <person name="de Eugenio L."/>
            <person name="Morin E."/>
            <person name="Martinez A.T."/>
            <person name="Baldrian P."/>
            <person name="Stursova M."/>
            <person name="Martinez M.J."/>
            <person name="Novotny C."/>
            <person name="Magnuson J.K."/>
            <person name="Spatafora J.W."/>
            <person name="Maurice S."/>
            <person name="Pangilinan J."/>
            <person name="Andreopoulos W."/>
            <person name="LaButti K."/>
            <person name="Hundley H."/>
            <person name="Na H."/>
            <person name="Kuo A."/>
            <person name="Barry K."/>
            <person name="Lipzen A."/>
            <person name="Henrissat B."/>
            <person name="Riley R."/>
            <person name="Ahrendt S."/>
            <person name="Nagy L.G."/>
            <person name="Grigoriev I.V."/>
            <person name="Martin F."/>
            <person name="Rosso M.N."/>
        </authorList>
    </citation>
    <scope>NUCLEOTIDE SEQUENCE</scope>
    <source>
        <strain evidence="1">CBS 384.51</strain>
    </source>
</reference>
<dbReference type="EMBL" id="MU274917">
    <property type="protein sequence ID" value="KAI0087658.1"/>
    <property type="molecule type" value="Genomic_DNA"/>
</dbReference>
<protein>
    <submittedName>
        <fullName evidence="1">Uncharacterized protein</fullName>
    </submittedName>
</protein>
<organism evidence="1 2">
    <name type="scientific">Irpex rosettiformis</name>
    <dbReference type="NCBI Taxonomy" id="378272"/>
    <lineage>
        <taxon>Eukaryota</taxon>
        <taxon>Fungi</taxon>
        <taxon>Dikarya</taxon>
        <taxon>Basidiomycota</taxon>
        <taxon>Agaricomycotina</taxon>
        <taxon>Agaricomycetes</taxon>
        <taxon>Polyporales</taxon>
        <taxon>Irpicaceae</taxon>
        <taxon>Irpex</taxon>
    </lineage>
</organism>
<evidence type="ECO:0000313" key="2">
    <source>
        <dbReference type="Proteomes" id="UP001055072"/>
    </source>
</evidence>
<dbReference type="Proteomes" id="UP001055072">
    <property type="component" value="Unassembled WGS sequence"/>
</dbReference>
<accession>A0ACB8TZZ1</accession>
<feature type="non-terminal residue" evidence="1">
    <location>
        <position position="1"/>
    </location>
</feature>
<comment type="caution">
    <text evidence="1">The sequence shown here is derived from an EMBL/GenBank/DDBJ whole genome shotgun (WGS) entry which is preliminary data.</text>
</comment>
<sequence>NVGPQVQIWHHLDNMNKMNGICPVFNTGTFDPVKGSYIVFPQLRVVMEFLPGTLVLISSVTLVHGNTSIQEDEEQKSITFYTASELFRWAKYGFQTEEDFQQSNPDRWATELEKCKTR</sequence>
<keyword evidence="2" id="KW-1185">Reference proteome</keyword>
<gene>
    <name evidence="1" type="ORF">BDY19DRAFT_892703</name>
</gene>